<dbReference type="AlphaFoldDB" id="A0A081BTA1"/>
<dbReference type="EMBL" id="DF820462">
    <property type="protein sequence ID" value="GAK54632.1"/>
    <property type="molecule type" value="Genomic_DNA"/>
</dbReference>
<keyword evidence="2" id="KW-1185">Reference proteome</keyword>
<accession>A0A081BTA1</accession>
<name>A0A081BTA1_9BACT</name>
<evidence type="ECO:0000313" key="2">
    <source>
        <dbReference type="Proteomes" id="UP000030700"/>
    </source>
</evidence>
<dbReference type="HOGENOM" id="CLU_1861257_0_0_0"/>
<gene>
    <name evidence="1" type="ORF">U14_05919</name>
</gene>
<evidence type="ECO:0000313" key="1">
    <source>
        <dbReference type="EMBL" id="GAK54632.1"/>
    </source>
</evidence>
<sequence>MINMLWNSCYVKFCWLIFAFLMALTLSACSSRQNTPAPAQSLPELRLVSVSGGIDGKGRPVAYDGLTLYDDRAAYYLSDRLLEVKPLTKTRGTSIRTGQPVTLIQIDGELPCELVETAAGVILSENVYDGYQYEFRR</sequence>
<reference evidence="1 2" key="1">
    <citation type="journal article" date="2015" name="PeerJ">
        <title>First genomic representation of candidate bacterial phylum KSB3 points to enhanced environmental sensing as a trigger of wastewater bulking.</title>
        <authorList>
            <person name="Sekiguchi Y."/>
            <person name="Ohashi A."/>
            <person name="Parks D.H."/>
            <person name="Yamauchi T."/>
            <person name="Tyson G.W."/>
            <person name="Hugenholtz P."/>
        </authorList>
    </citation>
    <scope>NUCLEOTIDE SEQUENCE [LARGE SCALE GENOMIC DNA]</scope>
</reference>
<organism evidence="1 2">
    <name type="scientific">Candidatus Moduliflexus flocculans</name>
    <dbReference type="NCBI Taxonomy" id="1499966"/>
    <lineage>
        <taxon>Bacteria</taxon>
        <taxon>Candidatus Moduliflexota</taxon>
        <taxon>Candidatus Moduliflexia</taxon>
        <taxon>Candidatus Moduliflexales</taxon>
        <taxon>Candidatus Moduliflexaceae</taxon>
    </lineage>
</organism>
<proteinExistence type="predicted"/>
<dbReference type="Proteomes" id="UP000030700">
    <property type="component" value="Unassembled WGS sequence"/>
</dbReference>
<protein>
    <submittedName>
        <fullName evidence="1">Uncharacterized protein</fullName>
    </submittedName>
</protein>